<sequence length="446" mass="49126">MSLQLFPLKGAFADPSVADPRLPTARCPFPRAQRLRTRNSRGLRQRSDAAAKTGDLEKAFPFPAWEKLDEVANLQNLGLEIRKEQVPSTSAFPSLPTSPDSKSSKRVLLYRDTNGWCPFCERVICALVEKNIEFDCVYIDLRNKPAWYLDIVETGLVPAAEIDGRLVWESKDILDALEETFPEPSLLPTEFSEDANAASALADTLSRAGFSFLRGREYGSDGPGDPTELLESFRSRLQEMEDALARHPGPFFLPQFSLADVVHIPHMQRFAAYLPNIRDEVVLHGPGAQYPRIAAWLDALEERPGFRAVKSDPETHVQVVRRLFGVQPSVEAERPRGASAAGARLVTNREAVVKDVLANAGLDSGDSFVRQAVELTVGMLAAELLGEAPAKPDLADDPPSKARFCAVAAAVLAFLRSRVSSPRDMPADAASSFRAAIDKMLREVYW</sequence>
<dbReference type="Gene3D" id="3.40.30.10">
    <property type="entry name" value="Glutaredoxin"/>
    <property type="match status" value="1"/>
</dbReference>
<dbReference type="InterPro" id="IPR040079">
    <property type="entry name" value="Glutathione_S-Trfase"/>
</dbReference>
<name>A0A061S1G8_9CHLO</name>
<proteinExistence type="predicted"/>
<keyword evidence="3" id="KW-0808">Transferase</keyword>
<dbReference type="InterPro" id="IPR036249">
    <property type="entry name" value="Thioredoxin-like_sf"/>
</dbReference>
<dbReference type="GO" id="GO:0005737">
    <property type="term" value="C:cytoplasm"/>
    <property type="evidence" value="ECO:0007669"/>
    <property type="project" value="TreeGrafter"/>
</dbReference>
<evidence type="ECO:0000313" key="3">
    <source>
        <dbReference type="EMBL" id="JAC78078.1"/>
    </source>
</evidence>
<organism evidence="3">
    <name type="scientific">Tetraselmis sp. GSL018</name>
    <dbReference type="NCBI Taxonomy" id="582737"/>
    <lineage>
        <taxon>Eukaryota</taxon>
        <taxon>Viridiplantae</taxon>
        <taxon>Chlorophyta</taxon>
        <taxon>core chlorophytes</taxon>
        <taxon>Chlorodendrophyceae</taxon>
        <taxon>Chlorodendrales</taxon>
        <taxon>Chlorodendraceae</taxon>
        <taxon>Tetraselmis</taxon>
    </lineage>
</organism>
<dbReference type="SFLD" id="SFLDG00358">
    <property type="entry name" value="Main_(cytGST)"/>
    <property type="match status" value="1"/>
</dbReference>
<dbReference type="PANTHER" id="PTHR43968">
    <property type="match status" value="1"/>
</dbReference>
<dbReference type="InterPro" id="IPR036282">
    <property type="entry name" value="Glutathione-S-Trfase_C_sf"/>
</dbReference>
<dbReference type="PANTHER" id="PTHR43968:SF14">
    <property type="entry name" value="GLUTATHIONE S-TRANSFERASE"/>
    <property type="match status" value="1"/>
</dbReference>
<gene>
    <name evidence="3" type="primary">GST</name>
    <name evidence="3" type="ORF">TSPGSL018_16083</name>
</gene>
<dbReference type="GO" id="GO:0016740">
    <property type="term" value="F:transferase activity"/>
    <property type="evidence" value="ECO:0007669"/>
    <property type="project" value="UniProtKB-KW"/>
</dbReference>
<dbReference type="InterPro" id="IPR004045">
    <property type="entry name" value="Glutathione_S-Trfase_N"/>
</dbReference>
<feature type="domain" description="GST N-terminal" evidence="1">
    <location>
        <begin position="107"/>
        <end position="185"/>
    </location>
</feature>
<dbReference type="Gene3D" id="1.20.1050.10">
    <property type="match status" value="1"/>
</dbReference>
<accession>A0A061S1G8</accession>
<dbReference type="SFLD" id="SFLDS00019">
    <property type="entry name" value="Glutathione_Transferase_(cytos"/>
    <property type="match status" value="1"/>
</dbReference>
<evidence type="ECO:0000259" key="1">
    <source>
        <dbReference type="PROSITE" id="PS50404"/>
    </source>
</evidence>
<feature type="domain" description="GST C-terminal" evidence="2">
    <location>
        <begin position="155"/>
        <end position="323"/>
    </location>
</feature>
<dbReference type="PROSITE" id="PS50404">
    <property type="entry name" value="GST_NTER"/>
    <property type="match status" value="1"/>
</dbReference>
<dbReference type="InterPro" id="IPR050983">
    <property type="entry name" value="GST_Omega/HSP26"/>
</dbReference>
<protein>
    <submittedName>
        <fullName evidence="3">Glutathione S-transferase</fullName>
    </submittedName>
</protein>
<dbReference type="SUPFAM" id="SSF52833">
    <property type="entry name" value="Thioredoxin-like"/>
    <property type="match status" value="1"/>
</dbReference>
<reference evidence="3" key="1">
    <citation type="submission" date="2014-05" db="EMBL/GenBank/DDBJ databases">
        <title>The transcriptome of the halophilic microalga Tetraselmis sp. GSL018 isolated from the Great Salt Lake, Utah.</title>
        <authorList>
            <person name="Jinkerson R.E."/>
            <person name="D'Adamo S."/>
            <person name="Posewitz M.C."/>
        </authorList>
    </citation>
    <scope>NUCLEOTIDE SEQUENCE</scope>
    <source>
        <strain evidence="3">GSL018</strain>
    </source>
</reference>
<dbReference type="SUPFAM" id="SSF47616">
    <property type="entry name" value="GST C-terminal domain-like"/>
    <property type="match status" value="1"/>
</dbReference>
<evidence type="ECO:0000259" key="2">
    <source>
        <dbReference type="PROSITE" id="PS50405"/>
    </source>
</evidence>
<dbReference type="Pfam" id="PF13409">
    <property type="entry name" value="GST_N_2"/>
    <property type="match status" value="1"/>
</dbReference>
<dbReference type="AlphaFoldDB" id="A0A061S1G8"/>
<dbReference type="PROSITE" id="PS51354">
    <property type="entry name" value="GLUTAREDOXIN_2"/>
    <property type="match status" value="1"/>
</dbReference>
<dbReference type="EMBL" id="GBEZ01007379">
    <property type="protein sequence ID" value="JAC78078.1"/>
    <property type="molecule type" value="Transcribed_RNA"/>
</dbReference>
<dbReference type="Pfam" id="PF13410">
    <property type="entry name" value="GST_C_2"/>
    <property type="match status" value="1"/>
</dbReference>
<dbReference type="PROSITE" id="PS50405">
    <property type="entry name" value="GST_CTER"/>
    <property type="match status" value="1"/>
</dbReference>
<dbReference type="InterPro" id="IPR010987">
    <property type="entry name" value="Glutathione-S-Trfase_C-like"/>
</dbReference>